<organism evidence="16 17">
    <name type="scientific">Piloderma croceum (strain F 1598)</name>
    <dbReference type="NCBI Taxonomy" id="765440"/>
    <lineage>
        <taxon>Eukaryota</taxon>
        <taxon>Fungi</taxon>
        <taxon>Dikarya</taxon>
        <taxon>Basidiomycota</taxon>
        <taxon>Agaricomycotina</taxon>
        <taxon>Agaricomycetes</taxon>
        <taxon>Agaricomycetidae</taxon>
        <taxon>Atheliales</taxon>
        <taxon>Atheliaceae</taxon>
        <taxon>Piloderma</taxon>
    </lineage>
</organism>
<dbReference type="GO" id="GO:0046872">
    <property type="term" value="F:metal ion binding"/>
    <property type="evidence" value="ECO:0007669"/>
    <property type="project" value="UniProtKB-KW"/>
</dbReference>
<dbReference type="InterPro" id="IPR008427">
    <property type="entry name" value="Extracellular_membr_CFEM_dom"/>
</dbReference>
<feature type="signal peptide" evidence="14">
    <location>
        <begin position="1"/>
        <end position="22"/>
    </location>
</feature>
<dbReference type="SMART" id="SM00747">
    <property type="entry name" value="CFEM"/>
    <property type="match status" value="1"/>
</dbReference>
<dbReference type="HOGENOM" id="CLU_079937_2_0_1"/>
<evidence type="ECO:0000256" key="12">
    <source>
        <dbReference type="ARBA" id="ARBA00023180"/>
    </source>
</evidence>
<dbReference type="GO" id="GO:0005576">
    <property type="term" value="C:extracellular region"/>
    <property type="evidence" value="ECO:0007669"/>
    <property type="project" value="UniProtKB-SubCell"/>
</dbReference>
<keyword evidence="11" id="KW-1015">Disulfide bond</keyword>
<dbReference type="OrthoDB" id="4505683at2759"/>
<evidence type="ECO:0000256" key="13">
    <source>
        <dbReference type="ARBA" id="ARBA00023288"/>
    </source>
</evidence>
<evidence type="ECO:0000256" key="8">
    <source>
        <dbReference type="ARBA" id="ARBA00022729"/>
    </source>
</evidence>
<evidence type="ECO:0000256" key="1">
    <source>
        <dbReference type="ARBA" id="ARBA00004609"/>
    </source>
</evidence>
<keyword evidence="17" id="KW-1185">Reference proteome</keyword>
<keyword evidence="12" id="KW-0325">Glycoprotein</keyword>
<evidence type="ECO:0000313" key="17">
    <source>
        <dbReference type="Proteomes" id="UP000054166"/>
    </source>
</evidence>
<keyword evidence="13" id="KW-0449">Lipoprotein</keyword>
<dbReference type="Proteomes" id="UP000054166">
    <property type="component" value="Unassembled WGS sequence"/>
</dbReference>
<dbReference type="AlphaFoldDB" id="A0A0C3F116"/>
<keyword evidence="7" id="KW-0479">Metal-binding</keyword>
<proteinExistence type="inferred from homology"/>
<reference evidence="16 17" key="1">
    <citation type="submission" date="2014-04" db="EMBL/GenBank/DDBJ databases">
        <authorList>
            <consortium name="DOE Joint Genome Institute"/>
            <person name="Kuo A."/>
            <person name="Tarkka M."/>
            <person name="Buscot F."/>
            <person name="Kohler A."/>
            <person name="Nagy L.G."/>
            <person name="Floudas D."/>
            <person name="Copeland A."/>
            <person name="Barry K.W."/>
            <person name="Cichocki N."/>
            <person name="Veneault-Fourrey C."/>
            <person name="LaButti K."/>
            <person name="Lindquist E.A."/>
            <person name="Lipzen A."/>
            <person name="Lundell T."/>
            <person name="Morin E."/>
            <person name="Murat C."/>
            <person name="Sun H."/>
            <person name="Tunlid A."/>
            <person name="Henrissat B."/>
            <person name="Grigoriev I.V."/>
            <person name="Hibbett D.S."/>
            <person name="Martin F."/>
            <person name="Nordberg H.P."/>
            <person name="Cantor M.N."/>
            <person name="Hua S.X."/>
        </authorList>
    </citation>
    <scope>NUCLEOTIDE SEQUENCE [LARGE SCALE GENOMIC DNA]</scope>
    <source>
        <strain evidence="16 17">F 1598</strain>
    </source>
</reference>
<dbReference type="InterPro" id="IPR051735">
    <property type="entry name" value="CFEM_domain"/>
</dbReference>
<evidence type="ECO:0000256" key="11">
    <source>
        <dbReference type="ARBA" id="ARBA00023157"/>
    </source>
</evidence>
<keyword evidence="8 14" id="KW-0732">Signal</keyword>
<keyword evidence="5" id="KW-0964">Secreted</keyword>
<keyword evidence="6" id="KW-0349">Heme</keyword>
<reference evidence="17" key="2">
    <citation type="submission" date="2015-01" db="EMBL/GenBank/DDBJ databases">
        <title>Evolutionary Origins and Diversification of the Mycorrhizal Mutualists.</title>
        <authorList>
            <consortium name="DOE Joint Genome Institute"/>
            <consortium name="Mycorrhizal Genomics Consortium"/>
            <person name="Kohler A."/>
            <person name="Kuo A."/>
            <person name="Nagy L.G."/>
            <person name="Floudas D."/>
            <person name="Copeland A."/>
            <person name="Barry K.W."/>
            <person name="Cichocki N."/>
            <person name="Veneault-Fourrey C."/>
            <person name="LaButti K."/>
            <person name="Lindquist E.A."/>
            <person name="Lipzen A."/>
            <person name="Lundell T."/>
            <person name="Morin E."/>
            <person name="Murat C."/>
            <person name="Riley R."/>
            <person name="Ohm R."/>
            <person name="Sun H."/>
            <person name="Tunlid A."/>
            <person name="Henrissat B."/>
            <person name="Grigoriev I.V."/>
            <person name="Hibbett D.S."/>
            <person name="Martin F."/>
        </authorList>
    </citation>
    <scope>NUCLEOTIDE SEQUENCE [LARGE SCALE GENOMIC DNA]</scope>
    <source>
        <strain evidence="17">F 1598</strain>
    </source>
</reference>
<protein>
    <recommendedName>
        <fullName evidence="15">CFEM domain-containing protein</fullName>
    </recommendedName>
</protein>
<evidence type="ECO:0000256" key="14">
    <source>
        <dbReference type="SAM" id="SignalP"/>
    </source>
</evidence>
<name>A0A0C3F116_PILCF</name>
<keyword evidence="4" id="KW-1003">Cell membrane</keyword>
<keyword evidence="9" id="KW-0408">Iron</keyword>
<dbReference type="EMBL" id="KN833016">
    <property type="protein sequence ID" value="KIM78485.1"/>
    <property type="molecule type" value="Genomic_DNA"/>
</dbReference>
<evidence type="ECO:0000256" key="5">
    <source>
        <dbReference type="ARBA" id="ARBA00022525"/>
    </source>
</evidence>
<evidence type="ECO:0000256" key="3">
    <source>
        <dbReference type="ARBA" id="ARBA00010031"/>
    </source>
</evidence>
<evidence type="ECO:0000256" key="2">
    <source>
        <dbReference type="ARBA" id="ARBA00004613"/>
    </source>
</evidence>
<comment type="subcellular location">
    <subcellularLocation>
        <location evidence="1">Cell membrane</location>
        <topology evidence="1">Lipid-anchor</topology>
        <topology evidence="1">GPI-anchor</topology>
    </subcellularLocation>
    <subcellularLocation>
        <location evidence="2">Secreted</location>
    </subcellularLocation>
</comment>
<dbReference type="STRING" id="765440.A0A0C3F116"/>
<feature type="domain" description="CFEM" evidence="15">
    <location>
        <begin position="8"/>
        <end position="120"/>
    </location>
</feature>
<feature type="chain" id="PRO_5002174372" description="CFEM domain-containing protein" evidence="14">
    <location>
        <begin position="23"/>
        <end position="145"/>
    </location>
</feature>
<dbReference type="InParanoid" id="A0A0C3F116"/>
<sequence length="145" mass="14331">MLANVKLPAAVYIAILATAVNAQTSSAPPASATPACVAACIQSSLSPNGCTSATNLACVCTNPTFVNAATKCIQSNCTSAERTEALQLQVAECAALNSTSTATATSAAASPTESNSSINMGIVQFVYKGLIGATVGLVVGAGLLF</sequence>
<evidence type="ECO:0000256" key="9">
    <source>
        <dbReference type="ARBA" id="ARBA00023004"/>
    </source>
</evidence>
<evidence type="ECO:0000256" key="10">
    <source>
        <dbReference type="ARBA" id="ARBA00023136"/>
    </source>
</evidence>
<comment type="similarity">
    <text evidence="3">Belongs to the RBT5 family.</text>
</comment>
<keyword evidence="10" id="KW-0472">Membrane</keyword>
<evidence type="ECO:0000313" key="16">
    <source>
        <dbReference type="EMBL" id="KIM78485.1"/>
    </source>
</evidence>
<accession>A0A0C3F116</accession>
<evidence type="ECO:0000256" key="6">
    <source>
        <dbReference type="ARBA" id="ARBA00022617"/>
    </source>
</evidence>
<dbReference type="GO" id="GO:0005886">
    <property type="term" value="C:plasma membrane"/>
    <property type="evidence" value="ECO:0007669"/>
    <property type="project" value="UniProtKB-SubCell"/>
</dbReference>
<dbReference type="Pfam" id="PF05730">
    <property type="entry name" value="CFEM"/>
    <property type="match status" value="1"/>
</dbReference>
<dbReference type="PANTHER" id="PTHR37928">
    <property type="entry name" value="CFEM DOMAIN PROTEIN (AFU_ORTHOLOGUE AFUA_6G14090)"/>
    <property type="match status" value="1"/>
</dbReference>
<dbReference type="PANTHER" id="PTHR37928:SF2">
    <property type="entry name" value="GPI ANCHORED CFEM DOMAIN PROTEIN (AFU_ORTHOLOGUE AFUA_6G10580)"/>
    <property type="match status" value="1"/>
</dbReference>
<dbReference type="PROSITE" id="PS52012">
    <property type="entry name" value="CFEM"/>
    <property type="match status" value="1"/>
</dbReference>
<evidence type="ECO:0000256" key="4">
    <source>
        <dbReference type="ARBA" id="ARBA00022475"/>
    </source>
</evidence>
<evidence type="ECO:0000259" key="15">
    <source>
        <dbReference type="PROSITE" id="PS52012"/>
    </source>
</evidence>
<evidence type="ECO:0000256" key="7">
    <source>
        <dbReference type="ARBA" id="ARBA00022723"/>
    </source>
</evidence>
<gene>
    <name evidence="16" type="ORF">PILCRDRAFT_824387</name>
</gene>